<dbReference type="Proteomes" id="UP001328107">
    <property type="component" value="Unassembled WGS sequence"/>
</dbReference>
<feature type="signal peptide" evidence="1">
    <location>
        <begin position="1"/>
        <end position="16"/>
    </location>
</feature>
<keyword evidence="3" id="KW-1185">Reference proteome</keyword>
<organism evidence="2 3">
    <name type="scientific">Pristionchus mayeri</name>
    <dbReference type="NCBI Taxonomy" id="1317129"/>
    <lineage>
        <taxon>Eukaryota</taxon>
        <taxon>Metazoa</taxon>
        <taxon>Ecdysozoa</taxon>
        <taxon>Nematoda</taxon>
        <taxon>Chromadorea</taxon>
        <taxon>Rhabditida</taxon>
        <taxon>Rhabditina</taxon>
        <taxon>Diplogasteromorpha</taxon>
        <taxon>Diplogasteroidea</taxon>
        <taxon>Neodiplogasteridae</taxon>
        <taxon>Pristionchus</taxon>
    </lineage>
</organism>
<dbReference type="PANTHER" id="PTHR34401:SF3">
    <property type="entry name" value="DB DOMAIN-CONTAINING PROTEIN"/>
    <property type="match status" value="1"/>
</dbReference>
<dbReference type="AlphaFoldDB" id="A0AAN5IAF4"/>
<evidence type="ECO:0000313" key="3">
    <source>
        <dbReference type="Proteomes" id="UP001328107"/>
    </source>
</evidence>
<reference evidence="3" key="1">
    <citation type="submission" date="2022-10" db="EMBL/GenBank/DDBJ databases">
        <title>Genome assembly of Pristionchus species.</title>
        <authorList>
            <person name="Yoshida K."/>
            <person name="Sommer R.J."/>
        </authorList>
    </citation>
    <scope>NUCLEOTIDE SEQUENCE [LARGE SCALE GENOMIC DNA]</scope>
    <source>
        <strain evidence="3">RS5460</strain>
    </source>
</reference>
<comment type="caution">
    <text evidence="2">The sequence shown here is derived from an EMBL/GenBank/DDBJ whole genome shotgun (WGS) entry which is preliminary data.</text>
</comment>
<keyword evidence="1" id="KW-0732">Signal</keyword>
<proteinExistence type="predicted"/>
<protein>
    <submittedName>
        <fullName evidence="2">Uncharacterized protein</fullName>
    </submittedName>
</protein>
<sequence>MRCIITLALLVAGANAQMVRQCLCSEVQGCKSAALNSIQPCADRCQNHVSAMGGSIPAVRQCIMQQEGRIRAGAACIERHFGNSCAARPGLTVPRRDPHTAQFAAMREITQMIARSGLTSQAIPFLAAGKRLAGCVQQCAQAHSCSRLGCGLSLPSDSILVSTAKQCAMQAGFSTAVARQVCNCLMNAGIRQLAPICPRIVIT</sequence>
<dbReference type="EMBL" id="BTRK01000006">
    <property type="protein sequence ID" value="GMR57449.1"/>
    <property type="molecule type" value="Genomic_DNA"/>
</dbReference>
<evidence type="ECO:0000313" key="2">
    <source>
        <dbReference type="EMBL" id="GMR57449.1"/>
    </source>
</evidence>
<accession>A0AAN5IAF4</accession>
<feature type="chain" id="PRO_5042909565" evidence="1">
    <location>
        <begin position="17"/>
        <end position="203"/>
    </location>
</feature>
<gene>
    <name evidence="2" type="ORF">PMAYCL1PPCAC_27644</name>
</gene>
<dbReference type="PANTHER" id="PTHR34401">
    <property type="entry name" value="PROTEIN CBG12388-RELATED"/>
    <property type="match status" value="1"/>
</dbReference>
<name>A0AAN5IAF4_9BILA</name>
<evidence type="ECO:0000256" key="1">
    <source>
        <dbReference type="SAM" id="SignalP"/>
    </source>
</evidence>